<dbReference type="NCBIfam" id="TIGR01417">
    <property type="entry name" value="PTS_I_fam"/>
    <property type="match status" value="1"/>
</dbReference>
<keyword evidence="11 17" id="KW-0808">Transferase</keyword>
<dbReference type="InterPro" id="IPR050499">
    <property type="entry name" value="PEP-utilizing_PTS_enzyme"/>
</dbReference>
<dbReference type="SUPFAM" id="SSF51621">
    <property type="entry name" value="Phosphoenolpyruvate/pyruvate domain"/>
    <property type="match status" value="1"/>
</dbReference>
<keyword evidence="15 17" id="KW-0460">Magnesium</keyword>
<evidence type="ECO:0000256" key="12">
    <source>
        <dbReference type="ARBA" id="ARBA00022683"/>
    </source>
</evidence>
<evidence type="ECO:0000256" key="8">
    <source>
        <dbReference type="ARBA" id="ARBA00022448"/>
    </source>
</evidence>
<dbReference type="InterPro" id="IPR036618">
    <property type="entry name" value="PtsI_HPr-bd_sf"/>
</dbReference>
<dbReference type="PANTHER" id="PTHR46244:SF3">
    <property type="entry name" value="PHOSPHOENOLPYRUVATE-PROTEIN PHOSPHOTRANSFERASE"/>
    <property type="match status" value="1"/>
</dbReference>
<evidence type="ECO:0000259" key="18">
    <source>
        <dbReference type="Pfam" id="PF00391"/>
    </source>
</evidence>
<comment type="subcellular location">
    <subcellularLocation>
        <location evidence="4 17">Cytoplasm</location>
    </subcellularLocation>
</comment>
<evidence type="ECO:0000256" key="9">
    <source>
        <dbReference type="ARBA" id="ARBA00022490"/>
    </source>
</evidence>
<dbReference type="GO" id="GO:0008965">
    <property type="term" value="F:phosphoenolpyruvate-protein phosphotransferase activity"/>
    <property type="evidence" value="ECO:0007669"/>
    <property type="project" value="UniProtKB-EC"/>
</dbReference>
<dbReference type="InterPro" id="IPR015813">
    <property type="entry name" value="Pyrv/PenolPyrv_kinase-like_dom"/>
</dbReference>
<dbReference type="Gene3D" id="1.10.274.10">
    <property type="entry name" value="PtsI, HPr-binding domain"/>
    <property type="match status" value="1"/>
</dbReference>
<dbReference type="InterPro" id="IPR006318">
    <property type="entry name" value="PTS_EI-like"/>
</dbReference>
<comment type="function">
    <text evidence="3 17">General (non sugar-specific) component of the phosphoenolpyruvate-dependent sugar phosphotransferase system (sugar PTS). This major carbohydrate active-transport system catalyzes the phosphorylation of incoming sugar substrates concomitantly with their translocation across the cell membrane. Enzyme I transfers the phosphoryl group from phosphoenolpyruvate (PEP) to the phosphoryl carrier protein (HPr).</text>
</comment>
<evidence type="ECO:0000256" key="15">
    <source>
        <dbReference type="ARBA" id="ARBA00022842"/>
    </source>
</evidence>
<evidence type="ECO:0000256" key="2">
    <source>
        <dbReference type="ARBA" id="ARBA00001946"/>
    </source>
</evidence>
<evidence type="ECO:0000259" key="20">
    <source>
        <dbReference type="Pfam" id="PF05524"/>
    </source>
</evidence>
<comment type="caution">
    <text evidence="21">The sequence shown here is derived from an EMBL/GenBank/DDBJ whole genome shotgun (WGS) entry which is preliminary data.</text>
</comment>
<evidence type="ECO:0000256" key="1">
    <source>
        <dbReference type="ARBA" id="ARBA00000683"/>
    </source>
</evidence>
<comment type="similarity">
    <text evidence="5 17">Belongs to the PEP-utilizing enzyme family.</text>
</comment>
<dbReference type="PIRSF" id="PIRSF000732">
    <property type="entry name" value="PTS_enzyme_I"/>
    <property type="match status" value="1"/>
</dbReference>
<keyword evidence="9 17" id="KW-0963">Cytoplasm</keyword>
<dbReference type="Pfam" id="PF00391">
    <property type="entry name" value="PEP-utilizers"/>
    <property type="match status" value="1"/>
</dbReference>
<dbReference type="Proteomes" id="UP001595892">
    <property type="component" value="Unassembled WGS sequence"/>
</dbReference>
<dbReference type="Gene3D" id="3.50.30.10">
    <property type="entry name" value="Phosphohistidine domain"/>
    <property type="match status" value="1"/>
</dbReference>
<name>A0ABV9NLY7_9GAMM</name>
<evidence type="ECO:0000313" key="21">
    <source>
        <dbReference type="EMBL" id="MFC4727813.1"/>
    </source>
</evidence>
<sequence length="576" mass="62908">MRSEYAGHGVSRGLVLGRARIREPHALDIDRAQVAPAQAEAEIARLHAAIDTARAELLGVRERLQGELTHEIGEFLDLHGMLLDDPELRSGLDELIRSGHYTAEYALRLQRDRLAAVFERMDDHYLRSRVEDLDHVVGRVHAALHASPDDALLGMAGEILVTNLVSPAELAQIQARGVVAVVTSGGSEHSHAAILARSLHLPLVVGAHDTLLRINEGDAMLVDGETGQIIVEPDAADLRAYHKRRKALARERKALERLRHAPSRTRDGVDVRLYANAESVADVTEAHALGADGIGLYRTEFLFLQRAELPDEEEQFRAYRDLVLGMNGRPVTIRTLDIGGDKADASGLAPRGEPNPALGVRGIRLSLNHPVVFGTQLRAILRASGYGPVRLLIPMVTAREEIAAVRALIARHAERLREEGHAFRPRLPVGTMIEVPAAALGFSAFADLLDFASIGTNDLTQYLLAADRDNEALGDLYSPLNPAVLRVLRDVIATGQRRGVEVSVCGEMAGDPRYVPLLLALGLTDFSLHPDGLLEVRQAVRAADLAALRRRAPALLRCRDRSAILRWLSASEPRSE</sequence>
<evidence type="ECO:0000256" key="6">
    <source>
        <dbReference type="ARBA" id="ARBA00012232"/>
    </source>
</evidence>
<dbReference type="PANTHER" id="PTHR46244">
    <property type="entry name" value="PHOSPHOENOLPYRUVATE-PROTEIN PHOSPHOTRANSFERASE"/>
    <property type="match status" value="1"/>
</dbReference>
<organism evidence="21 22">
    <name type="scientific">Coralloluteibacterium thermophilum</name>
    <dbReference type="NCBI Taxonomy" id="2707049"/>
    <lineage>
        <taxon>Bacteria</taxon>
        <taxon>Pseudomonadati</taxon>
        <taxon>Pseudomonadota</taxon>
        <taxon>Gammaproteobacteria</taxon>
        <taxon>Lysobacterales</taxon>
        <taxon>Lysobacteraceae</taxon>
        <taxon>Coralloluteibacterium</taxon>
    </lineage>
</organism>
<feature type="domain" description="PEP-utilising enzyme C-terminal" evidence="19">
    <location>
        <begin position="254"/>
        <end position="544"/>
    </location>
</feature>
<evidence type="ECO:0000256" key="5">
    <source>
        <dbReference type="ARBA" id="ARBA00007837"/>
    </source>
</evidence>
<keyword evidence="14 17" id="KW-0418">Kinase</keyword>
<proteinExistence type="inferred from homology"/>
<evidence type="ECO:0000256" key="11">
    <source>
        <dbReference type="ARBA" id="ARBA00022679"/>
    </source>
</evidence>
<reference evidence="22" key="1">
    <citation type="journal article" date="2019" name="Int. J. Syst. Evol. Microbiol.">
        <title>The Global Catalogue of Microorganisms (GCM) 10K type strain sequencing project: providing services to taxonomists for standard genome sequencing and annotation.</title>
        <authorList>
            <consortium name="The Broad Institute Genomics Platform"/>
            <consortium name="The Broad Institute Genome Sequencing Center for Infectious Disease"/>
            <person name="Wu L."/>
            <person name="Ma J."/>
        </authorList>
    </citation>
    <scope>NUCLEOTIDE SEQUENCE [LARGE SCALE GENOMIC DNA]</scope>
    <source>
        <strain evidence="22">CGMCC 1.13574</strain>
    </source>
</reference>
<dbReference type="InterPro" id="IPR024692">
    <property type="entry name" value="PTS_EI"/>
</dbReference>
<dbReference type="InterPro" id="IPR008279">
    <property type="entry name" value="PEP-util_enz_mobile_dom"/>
</dbReference>
<dbReference type="EC" id="2.7.3.9" evidence="6 17"/>
<dbReference type="InterPro" id="IPR000121">
    <property type="entry name" value="PEP_util_C"/>
</dbReference>
<evidence type="ECO:0000256" key="10">
    <source>
        <dbReference type="ARBA" id="ARBA00022597"/>
    </source>
</evidence>
<feature type="domain" description="PEP-utilising enzyme mobile" evidence="18">
    <location>
        <begin position="156"/>
        <end position="227"/>
    </location>
</feature>
<dbReference type="SUPFAM" id="SSF47831">
    <property type="entry name" value="Enzyme I of the PEP:sugar phosphotransferase system HPr-binding (sub)domain"/>
    <property type="match status" value="1"/>
</dbReference>
<evidence type="ECO:0000256" key="3">
    <source>
        <dbReference type="ARBA" id="ARBA00002728"/>
    </source>
</evidence>
<keyword evidence="13 17" id="KW-0479">Metal-binding</keyword>
<evidence type="ECO:0000256" key="7">
    <source>
        <dbReference type="ARBA" id="ARBA00016544"/>
    </source>
</evidence>
<dbReference type="Pfam" id="PF05524">
    <property type="entry name" value="PEP-utilisers_N"/>
    <property type="match status" value="1"/>
</dbReference>
<dbReference type="PRINTS" id="PR01736">
    <property type="entry name" value="PHPHTRNFRASE"/>
</dbReference>
<dbReference type="Gene3D" id="3.20.20.60">
    <property type="entry name" value="Phosphoenolpyruvate-binding domains"/>
    <property type="match status" value="1"/>
</dbReference>
<gene>
    <name evidence="21" type="primary">ptsP</name>
    <name evidence="21" type="ORF">ACFO3Q_06470</name>
</gene>
<accession>A0ABV9NLY7</accession>
<keyword evidence="12 17" id="KW-0598">Phosphotransferase system</keyword>
<comment type="cofactor">
    <cofactor evidence="2 17">
        <name>Mg(2+)</name>
        <dbReference type="ChEBI" id="CHEBI:18420"/>
    </cofactor>
</comment>
<feature type="domain" description="Phosphotransferase system enzyme I N-terminal" evidence="20">
    <location>
        <begin position="7"/>
        <end position="129"/>
    </location>
</feature>
<keyword evidence="22" id="KW-1185">Reference proteome</keyword>
<dbReference type="InterPro" id="IPR040442">
    <property type="entry name" value="Pyrv_kinase-like_dom_sf"/>
</dbReference>
<evidence type="ECO:0000256" key="13">
    <source>
        <dbReference type="ARBA" id="ARBA00022723"/>
    </source>
</evidence>
<evidence type="ECO:0000256" key="16">
    <source>
        <dbReference type="ARBA" id="ARBA00033235"/>
    </source>
</evidence>
<dbReference type="Pfam" id="PF02896">
    <property type="entry name" value="PEP-utilizers_C"/>
    <property type="match status" value="1"/>
</dbReference>
<evidence type="ECO:0000313" key="22">
    <source>
        <dbReference type="Proteomes" id="UP001595892"/>
    </source>
</evidence>
<evidence type="ECO:0000256" key="4">
    <source>
        <dbReference type="ARBA" id="ARBA00004496"/>
    </source>
</evidence>
<evidence type="ECO:0000256" key="17">
    <source>
        <dbReference type="PIRNR" id="PIRNR000732"/>
    </source>
</evidence>
<dbReference type="SUPFAM" id="SSF52009">
    <property type="entry name" value="Phosphohistidine domain"/>
    <property type="match status" value="1"/>
</dbReference>
<evidence type="ECO:0000256" key="14">
    <source>
        <dbReference type="ARBA" id="ARBA00022777"/>
    </source>
</evidence>
<dbReference type="EMBL" id="JBHSGG010000017">
    <property type="protein sequence ID" value="MFC4727813.1"/>
    <property type="molecule type" value="Genomic_DNA"/>
</dbReference>
<dbReference type="RefSeq" id="WP_377003827.1">
    <property type="nucleotide sequence ID" value="NZ_JBHSGG010000017.1"/>
</dbReference>
<dbReference type="InterPro" id="IPR036637">
    <property type="entry name" value="Phosphohistidine_dom_sf"/>
</dbReference>
<keyword evidence="10 17" id="KW-0762">Sugar transport</keyword>
<evidence type="ECO:0000259" key="19">
    <source>
        <dbReference type="Pfam" id="PF02896"/>
    </source>
</evidence>
<protein>
    <recommendedName>
        <fullName evidence="7 17">Phosphoenolpyruvate-protein phosphotransferase</fullName>
        <ecNumber evidence="6 17">2.7.3.9</ecNumber>
    </recommendedName>
    <alternativeName>
        <fullName evidence="16 17">Phosphotransferase system, enzyme I</fullName>
    </alternativeName>
</protein>
<dbReference type="InterPro" id="IPR008731">
    <property type="entry name" value="PTS_EIN"/>
</dbReference>
<keyword evidence="8 17" id="KW-0813">Transport</keyword>
<comment type="catalytic activity">
    <reaction evidence="1 17">
        <text>L-histidyl-[protein] + phosphoenolpyruvate = N(pros)-phospho-L-histidyl-[protein] + pyruvate</text>
        <dbReference type="Rhea" id="RHEA:23880"/>
        <dbReference type="Rhea" id="RHEA-COMP:9745"/>
        <dbReference type="Rhea" id="RHEA-COMP:9746"/>
        <dbReference type="ChEBI" id="CHEBI:15361"/>
        <dbReference type="ChEBI" id="CHEBI:29979"/>
        <dbReference type="ChEBI" id="CHEBI:58702"/>
        <dbReference type="ChEBI" id="CHEBI:64837"/>
        <dbReference type="EC" id="2.7.3.9"/>
    </reaction>
</comment>